<dbReference type="Proteomes" id="UP000031967">
    <property type="component" value="Unassembled WGS sequence"/>
</dbReference>
<evidence type="ECO:0000313" key="1">
    <source>
        <dbReference type="EMBL" id="KIL39869.1"/>
    </source>
</evidence>
<dbReference type="EMBL" id="JXAK01000030">
    <property type="protein sequence ID" value="KIL39869.1"/>
    <property type="molecule type" value="Genomic_DNA"/>
</dbReference>
<evidence type="ECO:0008006" key="3">
    <source>
        <dbReference type="Google" id="ProtNLM"/>
    </source>
</evidence>
<sequence length="225" mass="26213">MGFHEEYEAYVSRHAQLRKGERLRRLAEGHGHAEKLFLQQVWWPAVGHFDYLHPEYEVVDFKDGSRFLDFAYVRNGERVAIEIDGFGPHFRDASRQQFADQLIRQNHLVLDGWHVIRFAYDDVKDKPRRCQQIVQQFIGRWYGADRPFKIEGLSLYEQELMRLAARNPQPITPADAAARLGVSDRYARTLLHSLAQRAILIPAAGRLRIRAYRLHPNARQSGTPL</sequence>
<keyword evidence="2" id="KW-1185">Reference proteome</keyword>
<dbReference type="Gene3D" id="3.40.960.10">
    <property type="entry name" value="VSR Endonuclease"/>
    <property type="match status" value="1"/>
</dbReference>
<accession>A0ABR5AFP7</accession>
<protein>
    <recommendedName>
        <fullName evidence="3">DNA-binding response regulator</fullName>
    </recommendedName>
</protein>
<gene>
    <name evidence="1" type="ORF">SD70_17580</name>
</gene>
<comment type="caution">
    <text evidence="1">The sequence shown here is derived from an EMBL/GenBank/DDBJ whole genome shotgun (WGS) entry which is preliminary data.</text>
</comment>
<evidence type="ECO:0000313" key="2">
    <source>
        <dbReference type="Proteomes" id="UP000031967"/>
    </source>
</evidence>
<name>A0ABR5AFP7_9BACL</name>
<proteinExistence type="predicted"/>
<organism evidence="1 2">
    <name type="scientific">Gordoniibacillus kamchatkensis</name>
    <dbReference type="NCBI Taxonomy" id="1590651"/>
    <lineage>
        <taxon>Bacteria</taxon>
        <taxon>Bacillati</taxon>
        <taxon>Bacillota</taxon>
        <taxon>Bacilli</taxon>
        <taxon>Bacillales</taxon>
        <taxon>Paenibacillaceae</taxon>
        <taxon>Gordoniibacillus</taxon>
    </lineage>
</organism>
<dbReference type="RefSeq" id="WP_041048836.1">
    <property type="nucleotide sequence ID" value="NZ_JXAK01000030.1"/>
</dbReference>
<reference evidence="1 2" key="1">
    <citation type="submission" date="2014-12" db="EMBL/GenBank/DDBJ databases">
        <title>Draft genome sequence of Paenibacillus kamchatkensis strain B-2647.</title>
        <authorList>
            <person name="Karlyshev A.V."/>
            <person name="Kudryashova E.B."/>
        </authorList>
    </citation>
    <scope>NUCLEOTIDE SEQUENCE [LARGE SCALE GENOMIC DNA]</scope>
    <source>
        <strain evidence="1 2">VKM B-2647</strain>
    </source>
</reference>